<dbReference type="EMBL" id="CP004393">
    <property type="protein sequence ID" value="AJE45296.1"/>
    <property type="molecule type" value="Genomic_DNA"/>
</dbReference>
<evidence type="ECO:0008006" key="3">
    <source>
        <dbReference type="Google" id="ProtNLM"/>
    </source>
</evidence>
<organism evidence="1 2">
    <name type="scientific">Celeribacter indicus</name>
    <dbReference type="NCBI Taxonomy" id="1208324"/>
    <lineage>
        <taxon>Bacteria</taxon>
        <taxon>Pseudomonadati</taxon>
        <taxon>Pseudomonadota</taxon>
        <taxon>Alphaproteobacteria</taxon>
        <taxon>Rhodobacterales</taxon>
        <taxon>Roseobacteraceae</taxon>
        <taxon>Celeribacter</taxon>
    </lineage>
</organism>
<dbReference type="HOGENOM" id="CLU_1999812_0_0_5"/>
<proteinExistence type="predicted"/>
<reference evidence="1 2" key="1">
    <citation type="journal article" date="2014" name="Int. J. Syst. Evol. Microbiol.">
        <title>Celeribacter indicus sp. nov., a polycyclic aromatic hydrocarbon-degrading bacterium from deep-sea sediment and reclassification of Huaishuia halophila as Celeribacter halophilus comb. nov.</title>
        <authorList>
            <person name="Lai Q."/>
            <person name="Cao J."/>
            <person name="Yuan J."/>
            <person name="Li F."/>
            <person name="Shao Z."/>
        </authorList>
    </citation>
    <scope>NUCLEOTIDE SEQUENCE [LARGE SCALE GENOMIC DNA]</scope>
    <source>
        <strain evidence="1">P73</strain>
    </source>
</reference>
<dbReference type="RefSeq" id="WP_043868384.1">
    <property type="nucleotide sequence ID" value="NZ_CP004393.1"/>
</dbReference>
<gene>
    <name evidence="1" type="ORF">P73_0581</name>
</gene>
<dbReference type="PROSITE" id="PS51257">
    <property type="entry name" value="PROKAR_LIPOPROTEIN"/>
    <property type="match status" value="1"/>
</dbReference>
<dbReference type="AlphaFoldDB" id="A0A0B5DX24"/>
<evidence type="ECO:0000313" key="2">
    <source>
        <dbReference type="Proteomes" id="UP000031521"/>
    </source>
</evidence>
<accession>A0A0B5DX24</accession>
<name>A0A0B5DX24_9RHOB</name>
<dbReference type="Proteomes" id="UP000031521">
    <property type="component" value="Chromosome"/>
</dbReference>
<sequence length="124" mass="13678">MRQLPILVSVLLLSGCAADSPGLAAARYASVDVGENSYRVYTEETRDCVEVHRINPVFPPPSRRLVLIEMETAVVQVTGCRLERGSFVGDQAITKGRLDCTGSEGAPRWVEGTCKTRPWGRWSR</sequence>
<keyword evidence="2" id="KW-1185">Reference proteome</keyword>
<dbReference type="KEGG" id="cid:P73_0581"/>
<evidence type="ECO:0000313" key="1">
    <source>
        <dbReference type="EMBL" id="AJE45296.1"/>
    </source>
</evidence>
<dbReference type="OrthoDB" id="7864349at2"/>
<protein>
    <recommendedName>
        <fullName evidence="3">Lipoprotein</fullName>
    </recommendedName>
</protein>